<proteinExistence type="predicted"/>
<gene>
    <name evidence="1" type="ORF">TBIB3V08_LOCUS5097</name>
</gene>
<dbReference type="AlphaFoldDB" id="A0A7R9EWG6"/>
<evidence type="ECO:0000313" key="1">
    <source>
        <dbReference type="EMBL" id="CAD7442669.1"/>
    </source>
</evidence>
<organism evidence="1">
    <name type="scientific">Timema bartmani</name>
    <dbReference type="NCBI Taxonomy" id="61472"/>
    <lineage>
        <taxon>Eukaryota</taxon>
        <taxon>Metazoa</taxon>
        <taxon>Ecdysozoa</taxon>
        <taxon>Arthropoda</taxon>
        <taxon>Hexapoda</taxon>
        <taxon>Insecta</taxon>
        <taxon>Pterygota</taxon>
        <taxon>Neoptera</taxon>
        <taxon>Polyneoptera</taxon>
        <taxon>Phasmatodea</taxon>
        <taxon>Timematodea</taxon>
        <taxon>Timematoidea</taxon>
        <taxon>Timematidae</taxon>
        <taxon>Timema</taxon>
    </lineage>
</organism>
<sequence>MNINKYSKQNGYSQYFGKMALRAPLFDKDNYVNKHFGKFLFTTEGHILPIDSRFRSKLWEIKEGSLDIKPTKQNTTLFTDYPLDFGAIKCFKQVFEVAEIGVQLKIDILQTTHLIV</sequence>
<reference evidence="1" key="1">
    <citation type="submission" date="2020-11" db="EMBL/GenBank/DDBJ databases">
        <authorList>
            <person name="Tran Van P."/>
        </authorList>
    </citation>
    <scope>NUCLEOTIDE SEQUENCE</scope>
</reference>
<accession>A0A7R9EWG6</accession>
<protein>
    <submittedName>
        <fullName evidence="1">Uncharacterized protein</fullName>
    </submittedName>
</protein>
<name>A0A7R9EWG6_9NEOP</name>
<dbReference type="EMBL" id="OD565812">
    <property type="protein sequence ID" value="CAD7442669.1"/>
    <property type="molecule type" value="Genomic_DNA"/>
</dbReference>